<dbReference type="InterPro" id="IPR001845">
    <property type="entry name" value="HTH_ArsR_DNA-bd_dom"/>
</dbReference>
<evidence type="ECO:0000313" key="6">
    <source>
        <dbReference type="Proteomes" id="UP000000270"/>
    </source>
</evidence>
<dbReference type="InterPro" id="IPR036388">
    <property type="entry name" value="WH-like_DNA-bd_sf"/>
</dbReference>
<dbReference type="AlphaFoldDB" id="A8I0K7"/>
<dbReference type="InterPro" id="IPR011991">
    <property type="entry name" value="ArsR-like_HTH"/>
</dbReference>
<dbReference type="SMART" id="SM00418">
    <property type="entry name" value="HTH_ARSR"/>
    <property type="match status" value="1"/>
</dbReference>
<evidence type="ECO:0000256" key="3">
    <source>
        <dbReference type="ARBA" id="ARBA00023163"/>
    </source>
</evidence>
<dbReference type="Pfam" id="PF12840">
    <property type="entry name" value="HTH_20"/>
    <property type="match status" value="1"/>
</dbReference>
<dbReference type="Gene3D" id="1.10.10.10">
    <property type="entry name" value="Winged helix-like DNA-binding domain superfamily/Winged helix DNA-binding domain"/>
    <property type="match status" value="1"/>
</dbReference>
<evidence type="ECO:0000313" key="5">
    <source>
        <dbReference type="EMBL" id="BAF87267.1"/>
    </source>
</evidence>
<dbReference type="PROSITE" id="PS50987">
    <property type="entry name" value="HTH_ARSR_2"/>
    <property type="match status" value="1"/>
</dbReference>
<evidence type="ECO:0000259" key="4">
    <source>
        <dbReference type="PROSITE" id="PS50987"/>
    </source>
</evidence>
<dbReference type="NCBIfam" id="NF033788">
    <property type="entry name" value="HTH_metalloreg"/>
    <property type="match status" value="1"/>
</dbReference>
<dbReference type="HOGENOM" id="CLU_097806_2_2_5"/>
<keyword evidence="2" id="KW-0238">DNA-binding</keyword>
<dbReference type="PANTHER" id="PTHR43132">
    <property type="entry name" value="ARSENICAL RESISTANCE OPERON REPRESSOR ARSR-RELATED"/>
    <property type="match status" value="1"/>
</dbReference>
<reference evidence="5 6" key="5">
    <citation type="journal article" date="2010" name="Appl. Environ. Microbiol.">
        <title>phrR-like gene praR of Azorhizobium caulinodans ORS571 is essential for symbiosis with Sesbania rostrata and is involved in expression of reb genes.</title>
        <authorList>
            <person name="Akiba N."/>
            <person name="Aono T."/>
            <person name="Toyazaki H."/>
            <person name="Sato S."/>
            <person name="Oyaizu H."/>
        </authorList>
    </citation>
    <scope>NUCLEOTIDE SEQUENCE [LARGE SCALE GENOMIC DNA]</scope>
    <source>
        <strain evidence="6">ATCC 43989 / DSM 5975 / JCM 20966 / LMG 6465 / NBRC 14845 / NCIMB 13405 / ORS 571</strain>
    </source>
</reference>
<dbReference type="RefSeq" id="WP_012169800.1">
    <property type="nucleotide sequence ID" value="NC_009937.1"/>
</dbReference>
<gene>
    <name evidence="5" type="primary">arsR</name>
    <name evidence="5" type="ordered locus">AZC_1269</name>
</gene>
<dbReference type="InterPro" id="IPR036390">
    <property type="entry name" value="WH_DNA-bd_sf"/>
</dbReference>
<dbReference type="Proteomes" id="UP000000270">
    <property type="component" value="Chromosome"/>
</dbReference>
<dbReference type="eggNOG" id="COG0640">
    <property type="taxonomic scope" value="Bacteria"/>
</dbReference>
<dbReference type="CDD" id="cd00090">
    <property type="entry name" value="HTH_ARSR"/>
    <property type="match status" value="1"/>
</dbReference>
<dbReference type="SUPFAM" id="SSF46785">
    <property type="entry name" value="Winged helix' DNA-binding domain"/>
    <property type="match status" value="1"/>
</dbReference>
<organism evidence="5 6">
    <name type="scientific">Azorhizobium caulinodans (strain ATCC 43989 / DSM 5975 / JCM 20966 / LMG 6465 / NBRC 14845 / NCIMB 13405 / ORS 571)</name>
    <dbReference type="NCBI Taxonomy" id="438753"/>
    <lineage>
        <taxon>Bacteria</taxon>
        <taxon>Pseudomonadati</taxon>
        <taxon>Pseudomonadota</taxon>
        <taxon>Alphaproteobacteria</taxon>
        <taxon>Hyphomicrobiales</taxon>
        <taxon>Xanthobacteraceae</taxon>
        <taxon>Azorhizobium</taxon>
    </lineage>
</organism>
<evidence type="ECO:0000256" key="1">
    <source>
        <dbReference type="ARBA" id="ARBA00023015"/>
    </source>
</evidence>
<dbReference type="PRINTS" id="PR00778">
    <property type="entry name" value="HTHARSR"/>
</dbReference>
<reference evidence="5 6" key="3">
    <citation type="journal article" date="2008" name="BMC Genomics">
        <title>The genome of the versatile nitrogen fixer Azorhizobium caulinodans ORS571.</title>
        <authorList>
            <person name="Lee KB."/>
            <person name="Backer P.D."/>
            <person name="Aono T."/>
            <person name="Liu CT."/>
            <person name="Suzuki S."/>
            <person name="Suzuki T."/>
            <person name="Kaneko T."/>
            <person name="Yamada M."/>
            <person name="Tabata S."/>
            <person name="Kupfer D.M."/>
            <person name="Najar F.Z."/>
            <person name="Wiley G.B."/>
            <person name="Roe B."/>
            <person name="Binnewies T.T."/>
            <person name="Ussery D.W."/>
            <person name="D'Haeze W."/>
            <person name="Herder J.D."/>
            <person name="Gevers D."/>
            <person name="Vereecke D."/>
            <person name="Holsters M."/>
            <person name="Oyaizu H."/>
        </authorList>
    </citation>
    <scope>NUCLEOTIDE SEQUENCE [LARGE SCALE GENOMIC DNA]</scope>
    <source>
        <strain evidence="6">ATCC 43989 / DSM 5975 / JCM 20966 / LMG 6465 / NBRC 14845 / NCIMB 13405 / ORS 571</strain>
    </source>
</reference>
<reference evidence="5 6" key="4">
    <citation type="journal article" date="2009" name="Appl. Environ. Microbiol.">
        <title>Comparative genome-wide transcriptional profiling of Azorhizobium caulinodans ORS571 grown under free-living and symbiotic conditions.</title>
        <authorList>
            <person name="Tsukada S."/>
            <person name="Aono T."/>
            <person name="Akiba N."/>
            <person name="Lee KB."/>
            <person name="Liu CT."/>
            <person name="Toyazaki H."/>
            <person name="Oyaizu H."/>
        </authorList>
    </citation>
    <scope>NUCLEOTIDE SEQUENCE [LARGE SCALE GENOMIC DNA]</scope>
    <source>
        <strain evidence="6">ATCC 43989 / DSM 5975 / JCM 20966 / LMG 6465 / NBRC 14845 / NCIMB 13405 / ORS 571</strain>
    </source>
</reference>
<feature type="domain" description="HTH arsR-type" evidence="4">
    <location>
        <begin position="1"/>
        <end position="95"/>
    </location>
</feature>
<evidence type="ECO:0000256" key="2">
    <source>
        <dbReference type="ARBA" id="ARBA00023125"/>
    </source>
</evidence>
<dbReference type="PANTHER" id="PTHR43132:SF2">
    <property type="entry name" value="ARSENICAL RESISTANCE OPERON REPRESSOR ARSR-RELATED"/>
    <property type="match status" value="1"/>
</dbReference>
<sequence length="118" mass="12397">MDELAALTAFGALSQETRLRIVRRLVIAGPDGISAGAISEAVGASMSTLSFHLKELEHAGLVRSRRQSRSIIYSAALDALAGLAAFLMRDCCQGHPEVCAPAMQALTACSCPEQGSHD</sequence>
<accession>A8I0K7</accession>
<reference evidence="6" key="2">
    <citation type="submission" date="2007-04" db="EMBL/GenBank/DDBJ databases">
        <title>Complete genome sequence of the nitrogen-fixing bacterium Azorhizobium caulinodans ORS571.</title>
        <authorList>
            <person name="Lee K.B."/>
            <person name="Backer P.D."/>
            <person name="Aono T."/>
            <person name="Liu C.T."/>
            <person name="Suzuki S."/>
            <person name="Suzuki T."/>
            <person name="Kaneko T."/>
            <person name="Yamada M."/>
            <person name="Tabata S."/>
            <person name="Kupfer D.M."/>
            <person name="Najar F.Z."/>
            <person name="Wiley G.B."/>
            <person name="Roe B."/>
            <person name="Binnewies T."/>
            <person name="Ussery D."/>
            <person name="Vereecke D."/>
            <person name="Gevers D."/>
            <person name="Holsters M."/>
            <person name="Oyaizu H."/>
        </authorList>
    </citation>
    <scope>NUCLEOTIDE SEQUENCE [LARGE SCALE GENOMIC DNA]</scope>
    <source>
        <strain evidence="6">ATCC 43989 / DSM 5975 / JCM 20966 / LMG 6465 / NBRC 14845 / NCIMB 13405 / ORS 571</strain>
    </source>
</reference>
<dbReference type="KEGG" id="azc:AZC_1269"/>
<proteinExistence type="predicted"/>
<dbReference type="GO" id="GO:0003700">
    <property type="term" value="F:DNA-binding transcription factor activity"/>
    <property type="evidence" value="ECO:0007669"/>
    <property type="project" value="InterPro"/>
</dbReference>
<reference evidence="5 6" key="6">
    <citation type="journal article" date="2011" name="Appl. Environ. Microbiol.">
        <title>Involvement of the azorhizobial chromosome partition gene (parA) in the onset of bacteroid differentiation during Sesbania rostrata stem nodule development.</title>
        <authorList>
            <person name="Liu CT."/>
            <person name="Lee KB."/>
            <person name="Wang YS."/>
            <person name="Peng MH."/>
            <person name="Lee KT."/>
            <person name="Suzuki S."/>
            <person name="Suzuki T."/>
            <person name="Oyaizu H."/>
        </authorList>
    </citation>
    <scope>NUCLEOTIDE SEQUENCE [LARGE SCALE GENOMIC DNA]</scope>
    <source>
        <strain evidence="6">ATCC 43989 / DSM 5975 / JCM 20966 / LMG 6465 / NBRC 14845 / NCIMB 13405 / ORS 571</strain>
    </source>
</reference>
<protein>
    <submittedName>
        <fullName evidence="5">Transcriptional regulatory protein</fullName>
    </submittedName>
</protein>
<keyword evidence="3" id="KW-0804">Transcription</keyword>
<dbReference type="InterPro" id="IPR051011">
    <property type="entry name" value="Metal_resp_trans_reg"/>
</dbReference>
<dbReference type="EMBL" id="AP009384">
    <property type="protein sequence ID" value="BAF87267.1"/>
    <property type="molecule type" value="Genomic_DNA"/>
</dbReference>
<dbReference type="STRING" id="438753.AZC_1269"/>
<dbReference type="GO" id="GO:0003677">
    <property type="term" value="F:DNA binding"/>
    <property type="evidence" value="ECO:0007669"/>
    <property type="project" value="UniProtKB-KW"/>
</dbReference>
<keyword evidence="6" id="KW-1185">Reference proteome</keyword>
<name>A8I0K7_AZOC5</name>
<reference evidence="5 6" key="1">
    <citation type="journal article" date="2007" name="Appl. Environ. Microbiol.">
        <title>Rhizobial factors required for stem nodule maturation and maintenance in Sesbania rostrata-Azorhizobium caulinodans ORS571 symbiosis.</title>
        <authorList>
            <person name="Suzuki S."/>
            <person name="Aono T."/>
            <person name="Lee KB."/>
            <person name="Suzuki T."/>
            <person name="Liu CT."/>
            <person name="Miwa H."/>
            <person name="Wakao S."/>
            <person name="Iki T."/>
            <person name="Oyaizu H."/>
        </authorList>
    </citation>
    <scope>NUCLEOTIDE SEQUENCE [LARGE SCALE GENOMIC DNA]</scope>
    <source>
        <strain evidence="6">ATCC 43989 / DSM 5975 / JCM 20966 / LMG 6465 / NBRC 14845 / NCIMB 13405 / ORS 571</strain>
    </source>
</reference>
<keyword evidence="1" id="KW-0805">Transcription regulation</keyword>